<organism evidence="1">
    <name type="scientific">marine sediment metagenome</name>
    <dbReference type="NCBI Taxonomy" id="412755"/>
    <lineage>
        <taxon>unclassified sequences</taxon>
        <taxon>metagenomes</taxon>
        <taxon>ecological metagenomes</taxon>
    </lineage>
</organism>
<dbReference type="AlphaFoldDB" id="X1QW89"/>
<evidence type="ECO:0000313" key="1">
    <source>
        <dbReference type="EMBL" id="GAI72847.1"/>
    </source>
</evidence>
<proteinExistence type="predicted"/>
<feature type="non-terminal residue" evidence="1">
    <location>
        <position position="1"/>
    </location>
</feature>
<name>X1QW89_9ZZZZ</name>
<comment type="caution">
    <text evidence="1">The sequence shown here is derived from an EMBL/GenBank/DDBJ whole genome shotgun (WGS) entry which is preliminary data.</text>
</comment>
<sequence>AKRIKFQGIMPRRPDPSWTMEKAIWDLYGKLGGKPAAIQRDLEHQRQPGMPLEGELLPDPRTVTKTINKLQTLSLKVLATLPPYVWEMRKDYKEIQPELERLAKAPKGEFRP</sequence>
<protein>
    <submittedName>
        <fullName evidence="1">Uncharacterized protein</fullName>
    </submittedName>
</protein>
<accession>X1QW89</accession>
<reference evidence="1" key="1">
    <citation type="journal article" date="2014" name="Front. Microbiol.">
        <title>High frequency of phylogenetically diverse reductive dehalogenase-homologous genes in deep subseafloor sedimentary metagenomes.</title>
        <authorList>
            <person name="Kawai M."/>
            <person name="Futagami T."/>
            <person name="Toyoda A."/>
            <person name="Takaki Y."/>
            <person name="Nishi S."/>
            <person name="Hori S."/>
            <person name="Arai W."/>
            <person name="Tsubouchi T."/>
            <person name="Morono Y."/>
            <person name="Uchiyama I."/>
            <person name="Ito T."/>
            <person name="Fujiyama A."/>
            <person name="Inagaki F."/>
            <person name="Takami H."/>
        </authorList>
    </citation>
    <scope>NUCLEOTIDE SEQUENCE</scope>
    <source>
        <strain evidence="1">Expedition CK06-06</strain>
    </source>
</reference>
<feature type="non-terminal residue" evidence="1">
    <location>
        <position position="112"/>
    </location>
</feature>
<dbReference type="EMBL" id="BARW01013876">
    <property type="protein sequence ID" value="GAI72847.1"/>
    <property type="molecule type" value="Genomic_DNA"/>
</dbReference>
<gene>
    <name evidence="1" type="ORF">S12H4_25082</name>
</gene>